<evidence type="ECO:0000313" key="1">
    <source>
        <dbReference type="EMBL" id="KIM86864.1"/>
    </source>
</evidence>
<evidence type="ECO:0000313" key="2">
    <source>
        <dbReference type="Proteomes" id="UP000054166"/>
    </source>
</evidence>
<accession>A0A0C3G4V3</accession>
<proteinExistence type="predicted"/>
<protein>
    <submittedName>
        <fullName evidence="1">Uncharacterized protein</fullName>
    </submittedName>
</protein>
<dbReference type="HOGENOM" id="CLU_1778178_0_0_1"/>
<gene>
    <name evidence="1" type="ORF">PILCRDRAFT_290058</name>
</gene>
<sequence>MKWLMNVYLSARIECALVVGSQRVPAAALRPEVVQQWTEVLSNHVLQWALQTDHSILDLNHNLLPTSYFNRNKLETRYWQWHALLHPCYMFLYRSSIYHLLARLGFILKPPTTCGDGQCLPNPVNRRPRQIDAFRGITLFSLPRAP</sequence>
<dbReference type="Proteomes" id="UP000054166">
    <property type="component" value="Unassembled WGS sequence"/>
</dbReference>
<name>A0A0C3G4V3_PILCF</name>
<dbReference type="AlphaFoldDB" id="A0A0C3G4V3"/>
<dbReference type="InParanoid" id="A0A0C3G4V3"/>
<keyword evidence="2" id="KW-1185">Reference proteome</keyword>
<reference evidence="1 2" key="1">
    <citation type="submission" date="2014-04" db="EMBL/GenBank/DDBJ databases">
        <authorList>
            <consortium name="DOE Joint Genome Institute"/>
            <person name="Kuo A."/>
            <person name="Tarkka M."/>
            <person name="Buscot F."/>
            <person name="Kohler A."/>
            <person name="Nagy L.G."/>
            <person name="Floudas D."/>
            <person name="Copeland A."/>
            <person name="Barry K.W."/>
            <person name="Cichocki N."/>
            <person name="Veneault-Fourrey C."/>
            <person name="LaButti K."/>
            <person name="Lindquist E.A."/>
            <person name="Lipzen A."/>
            <person name="Lundell T."/>
            <person name="Morin E."/>
            <person name="Murat C."/>
            <person name="Sun H."/>
            <person name="Tunlid A."/>
            <person name="Henrissat B."/>
            <person name="Grigoriev I.V."/>
            <person name="Hibbett D.S."/>
            <person name="Martin F."/>
            <person name="Nordberg H.P."/>
            <person name="Cantor M.N."/>
            <person name="Hua S.X."/>
        </authorList>
    </citation>
    <scope>NUCLEOTIDE SEQUENCE [LARGE SCALE GENOMIC DNA]</scope>
    <source>
        <strain evidence="1 2">F 1598</strain>
    </source>
</reference>
<reference evidence="2" key="2">
    <citation type="submission" date="2015-01" db="EMBL/GenBank/DDBJ databases">
        <title>Evolutionary Origins and Diversification of the Mycorrhizal Mutualists.</title>
        <authorList>
            <consortium name="DOE Joint Genome Institute"/>
            <consortium name="Mycorrhizal Genomics Consortium"/>
            <person name="Kohler A."/>
            <person name="Kuo A."/>
            <person name="Nagy L.G."/>
            <person name="Floudas D."/>
            <person name="Copeland A."/>
            <person name="Barry K.W."/>
            <person name="Cichocki N."/>
            <person name="Veneault-Fourrey C."/>
            <person name="LaButti K."/>
            <person name="Lindquist E.A."/>
            <person name="Lipzen A."/>
            <person name="Lundell T."/>
            <person name="Morin E."/>
            <person name="Murat C."/>
            <person name="Riley R."/>
            <person name="Ohm R."/>
            <person name="Sun H."/>
            <person name="Tunlid A."/>
            <person name="Henrissat B."/>
            <person name="Grigoriev I.V."/>
            <person name="Hibbett D.S."/>
            <person name="Martin F."/>
        </authorList>
    </citation>
    <scope>NUCLEOTIDE SEQUENCE [LARGE SCALE GENOMIC DNA]</scope>
    <source>
        <strain evidence="2">F 1598</strain>
    </source>
</reference>
<organism evidence="1 2">
    <name type="scientific">Piloderma croceum (strain F 1598)</name>
    <dbReference type="NCBI Taxonomy" id="765440"/>
    <lineage>
        <taxon>Eukaryota</taxon>
        <taxon>Fungi</taxon>
        <taxon>Dikarya</taxon>
        <taxon>Basidiomycota</taxon>
        <taxon>Agaricomycotina</taxon>
        <taxon>Agaricomycetes</taxon>
        <taxon>Agaricomycetidae</taxon>
        <taxon>Atheliales</taxon>
        <taxon>Atheliaceae</taxon>
        <taxon>Piloderma</taxon>
    </lineage>
</organism>
<dbReference type="EMBL" id="KN832980">
    <property type="protein sequence ID" value="KIM86864.1"/>
    <property type="molecule type" value="Genomic_DNA"/>
</dbReference>